<evidence type="ECO:0000313" key="1">
    <source>
        <dbReference type="EMBL" id="EFW12636.1"/>
    </source>
</evidence>
<evidence type="ECO:0000313" key="2">
    <source>
        <dbReference type="Proteomes" id="UP000013568"/>
    </source>
</evidence>
<keyword evidence="2" id="KW-1185">Reference proteome</keyword>
<protein>
    <submittedName>
        <fullName evidence="1">Uncharacterized protein</fullName>
    </submittedName>
</protein>
<name>E9CL59_9GAMM</name>
<gene>
    <name evidence="1" type="ORF">SSYM_0946</name>
</gene>
<reference evidence="2" key="1">
    <citation type="journal article" date="2011" name="Genome Biol. Evol.">
        <title>Massive genomic decay in Serratia symbiotica, a recently evolved symbiont of aphids.</title>
        <authorList>
            <person name="Burke G.R."/>
            <person name="Moran N.A."/>
        </authorList>
    </citation>
    <scope>NUCLEOTIDE SEQUENCE [LARGE SCALE GENOMIC DNA]</scope>
    <source>
        <strain evidence="2">Tucson</strain>
    </source>
</reference>
<organism evidence="1 2">
    <name type="scientific">Serratia symbiotica str. Tucson</name>
    <dbReference type="NCBI Taxonomy" id="914128"/>
    <lineage>
        <taxon>Bacteria</taxon>
        <taxon>Pseudomonadati</taxon>
        <taxon>Pseudomonadota</taxon>
        <taxon>Gammaproteobacteria</taxon>
        <taxon>Enterobacterales</taxon>
        <taxon>Yersiniaceae</taxon>
        <taxon>Serratia</taxon>
        <taxon>Serratia symbiotica</taxon>
    </lineage>
</organism>
<dbReference type="HOGENOM" id="CLU_3418080_0_0_6"/>
<dbReference type="EMBL" id="GL636106">
    <property type="protein sequence ID" value="EFW12636.1"/>
    <property type="molecule type" value="Genomic_DNA"/>
</dbReference>
<proteinExistence type="predicted"/>
<accession>E9CL59</accession>
<dbReference type="AlphaFoldDB" id="E9CL59"/>
<sequence>TIFRDVTVRLGAAGRSSGKRSVANL</sequence>
<dbReference type="Proteomes" id="UP000013568">
    <property type="component" value="Unassembled WGS sequence"/>
</dbReference>
<feature type="non-terminal residue" evidence="1">
    <location>
        <position position="1"/>
    </location>
</feature>